<dbReference type="Gene3D" id="3.40.140.10">
    <property type="entry name" value="Cytidine Deaminase, domain 2"/>
    <property type="match status" value="1"/>
</dbReference>
<sequence length="248" mass="26692">MLTNSLRDLVKAATAHAVNDNDNSDHTVATALLTRSGRTVLGLKTSHVLGGQCGQNSALSHHAAACPDDPISAITTVHGATGRVISPCGKCRQELLNLDPAIQCVVRDSSGLKAVPVSELLPYAYDWNAVEQPQKIYMWEGYEASIRDGSKRQTIRIDDPFHPGPAQIVFEKGNGEVVTIDATVTSVVETSYRELTVEQARRDGFASLAELHQALNTHYPDLAEDDMTDVVSFEIGSNVGNGSARSRP</sequence>
<dbReference type="Gene3D" id="2.30.130.30">
    <property type="entry name" value="Hypothetical protein"/>
    <property type="match status" value="1"/>
</dbReference>
<dbReference type="EMBL" id="BAABLN010000031">
    <property type="protein sequence ID" value="GAA4701309.1"/>
    <property type="molecule type" value="Genomic_DNA"/>
</dbReference>
<keyword evidence="3" id="KW-1185">Reference proteome</keyword>
<dbReference type="RefSeq" id="WP_345311378.1">
    <property type="nucleotide sequence ID" value="NZ_BAABLN010000031.1"/>
</dbReference>
<organism evidence="2 3">
    <name type="scientific">Kocuria gwangalliensis</name>
    <dbReference type="NCBI Taxonomy" id="501592"/>
    <lineage>
        <taxon>Bacteria</taxon>
        <taxon>Bacillati</taxon>
        <taxon>Actinomycetota</taxon>
        <taxon>Actinomycetes</taxon>
        <taxon>Micrococcales</taxon>
        <taxon>Micrococcaceae</taxon>
        <taxon>Kocuria</taxon>
    </lineage>
</organism>
<reference evidence="3" key="1">
    <citation type="journal article" date="2019" name="Int. J. Syst. Evol. Microbiol.">
        <title>The Global Catalogue of Microorganisms (GCM) 10K type strain sequencing project: providing services to taxonomists for standard genome sequencing and annotation.</title>
        <authorList>
            <consortium name="The Broad Institute Genomics Platform"/>
            <consortium name="The Broad Institute Genome Sequencing Center for Infectious Disease"/>
            <person name="Wu L."/>
            <person name="Ma J."/>
        </authorList>
    </citation>
    <scope>NUCLEOTIDE SEQUENCE [LARGE SCALE GENOMIC DNA]</scope>
    <source>
        <strain evidence="3">JCM 18958</strain>
    </source>
</reference>
<evidence type="ECO:0000313" key="2">
    <source>
        <dbReference type="EMBL" id="GAA4701309.1"/>
    </source>
</evidence>
<dbReference type="PANTHER" id="PTHR42250:SF1">
    <property type="entry name" value="ASCH DOMAIN-CONTAINING PROTEIN"/>
    <property type="match status" value="1"/>
</dbReference>
<dbReference type="InterPro" id="IPR016193">
    <property type="entry name" value="Cytidine_deaminase-like"/>
</dbReference>
<dbReference type="SUPFAM" id="SSF88697">
    <property type="entry name" value="PUA domain-like"/>
    <property type="match status" value="1"/>
</dbReference>
<dbReference type="SMART" id="SM01022">
    <property type="entry name" value="ASCH"/>
    <property type="match status" value="1"/>
</dbReference>
<dbReference type="InterPro" id="IPR007374">
    <property type="entry name" value="ASCH_domain"/>
</dbReference>
<dbReference type="PANTHER" id="PTHR42250">
    <property type="entry name" value="ASCH DOMAIN-CONTAINING PROTEIN"/>
    <property type="match status" value="1"/>
</dbReference>
<evidence type="ECO:0000313" key="3">
    <source>
        <dbReference type="Proteomes" id="UP001501446"/>
    </source>
</evidence>
<dbReference type="Pfam" id="PF04266">
    <property type="entry name" value="ASCH"/>
    <property type="match status" value="1"/>
</dbReference>
<accession>A0ABP8X5R1</accession>
<dbReference type="SUPFAM" id="SSF53927">
    <property type="entry name" value="Cytidine deaminase-like"/>
    <property type="match status" value="1"/>
</dbReference>
<gene>
    <name evidence="2" type="ORF">GCM10025781_19610</name>
</gene>
<dbReference type="Proteomes" id="UP001501446">
    <property type="component" value="Unassembled WGS sequence"/>
</dbReference>
<dbReference type="CDD" id="cd06552">
    <property type="entry name" value="ASCH_yqfb_like"/>
    <property type="match status" value="1"/>
</dbReference>
<dbReference type="CDD" id="cd01283">
    <property type="entry name" value="cytidine_deaminase"/>
    <property type="match status" value="1"/>
</dbReference>
<comment type="caution">
    <text evidence="2">The sequence shown here is derived from an EMBL/GenBank/DDBJ whole genome shotgun (WGS) entry which is preliminary data.</text>
</comment>
<evidence type="ECO:0000259" key="1">
    <source>
        <dbReference type="SMART" id="SM01022"/>
    </source>
</evidence>
<feature type="domain" description="ASCH" evidence="1">
    <location>
        <begin position="136"/>
        <end position="237"/>
    </location>
</feature>
<dbReference type="InterPro" id="IPR015947">
    <property type="entry name" value="PUA-like_sf"/>
</dbReference>
<protein>
    <recommendedName>
        <fullName evidence="1">ASCH domain-containing protein</fullName>
    </recommendedName>
</protein>
<proteinExistence type="predicted"/>
<name>A0ABP8X5R1_9MICC</name>